<proteinExistence type="predicted"/>
<dbReference type="AlphaFoldDB" id="A0A7X0LX09"/>
<evidence type="ECO:0008006" key="3">
    <source>
        <dbReference type="Google" id="ProtNLM"/>
    </source>
</evidence>
<dbReference type="Pfam" id="PF20074">
    <property type="entry name" value="DUF6470"/>
    <property type="match status" value="1"/>
</dbReference>
<organism evidence="1 2">
    <name type="scientific">Bacillus benzoevorans</name>
    <dbReference type="NCBI Taxonomy" id="1456"/>
    <lineage>
        <taxon>Bacteria</taxon>
        <taxon>Bacillati</taxon>
        <taxon>Bacillota</taxon>
        <taxon>Bacilli</taxon>
        <taxon>Bacillales</taxon>
        <taxon>Bacillaceae</taxon>
        <taxon>Bacillus</taxon>
    </lineage>
</organism>
<gene>
    <name evidence="1" type="ORF">HNR53_003963</name>
</gene>
<dbReference type="Proteomes" id="UP000531594">
    <property type="component" value="Unassembled WGS sequence"/>
</dbReference>
<reference evidence="1 2" key="1">
    <citation type="submission" date="2020-08" db="EMBL/GenBank/DDBJ databases">
        <title>Genomic Encyclopedia of Type Strains, Phase IV (KMG-IV): sequencing the most valuable type-strain genomes for metagenomic binning, comparative biology and taxonomic classification.</title>
        <authorList>
            <person name="Goeker M."/>
        </authorList>
    </citation>
    <scope>NUCLEOTIDE SEQUENCE [LARGE SCALE GENOMIC DNA]</scope>
    <source>
        <strain evidence="1 2">DSM 5391</strain>
    </source>
</reference>
<sequence>MNLPQIRLKTTFIKTGLTIDKPVQEIQQPKAIQHIEQPAAILEIETIPGQLHVDSSQARADVGLKTDRQRVQEFAQDGYQDWLKGLARRARQGRDLMQIHKKGNPVVAHAKENSRLPEKQFNIGWIPSHFSVKMQYDPAQVNITVKPQKPITDAEIQKPIHNYTPGKVRLDILAKNTLEIDFTNLFPNDIENEGVSK</sequence>
<keyword evidence="2" id="KW-1185">Reference proteome</keyword>
<evidence type="ECO:0000313" key="2">
    <source>
        <dbReference type="Proteomes" id="UP000531594"/>
    </source>
</evidence>
<dbReference type="EMBL" id="JACHGK010000019">
    <property type="protein sequence ID" value="MBB6447283.1"/>
    <property type="molecule type" value="Genomic_DNA"/>
</dbReference>
<evidence type="ECO:0000313" key="1">
    <source>
        <dbReference type="EMBL" id="MBB6447283.1"/>
    </source>
</evidence>
<accession>A0A7X0LX09</accession>
<dbReference type="InterPro" id="IPR045527">
    <property type="entry name" value="DUF6470"/>
</dbReference>
<protein>
    <recommendedName>
        <fullName evidence="3">YviE</fullName>
    </recommendedName>
</protein>
<comment type="caution">
    <text evidence="1">The sequence shown here is derived from an EMBL/GenBank/DDBJ whole genome shotgun (WGS) entry which is preliminary data.</text>
</comment>
<dbReference type="RefSeq" id="WP_184529090.1">
    <property type="nucleotide sequence ID" value="NZ_JACHGK010000019.1"/>
</dbReference>
<name>A0A7X0LX09_9BACI</name>